<keyword evidence="1" id="KW-0346">Stress response</keyword>
<dbReference type="RefSeq" id="WP_075859197.1">
    <property type="nucleotide sequence ID" value="NZ_BDJK01000018.1"/>
</dbReference>
<dbReference type="Pfam" id="PF00011">
    <property type="entry name" value="HSP20"/>
    <property type="match status" value="1"/>
</dbReference>
<proteinExistence type="inferred from homology"/>
<dbReference type="AlphaFoldDB" id="A0A1L8CUX9"/>
<dbReference type="InterPro" id="IPR044587">
    <property type="entry name" value="HSP21-like"/>
</dbReference>
<feature type="domain" description="SHSP" evidence="4">
    <location>
        <begin position="26"/>
        <end position="138"/>
    </location>
</feature>
<evidence type="ECO:0000256" key="2">
    <source>
        <dbReference type="PROSITE-ProRule" id="PRU00285"/>
    </source>
</evidence>
<accession>A0A1L8CUX9</accession>
<gene>
    <name evidence="5" type="ORF">cpu_12360</name>
</gene>
<keyword evidence="6" id="KW-1185">Reference proteome</keyword>
<comment type="caution">
    <text evidence="5">The sequence shown here is derived from an EMBL/GenBank/DDBJ whole genome shotgun (WGS) entry which is preliminary data.</text>
</comment>
<dbReference type="PANTHER" id="PTHR46733:SF4">
    <property type="entry name" value="HEAT SHOCK PROTEIN 21, CHLOROPLASTIC"/>
    <property type="match status" value="1"/>
</dbReference>
<dbReference type="CDD" id="cd06464">
    <property type="entry name" value="ACD_sHsps-like"/>
    <property type="match status" value="1"/>
</dbReference>
<evidence type="ECO:0000256" key="1">
    <source>
        <dbReference type="ARBA" id="ARBA00023016"/>
    </source>
</evidence>
<name>A0A1L8CUX9_9THEO</name>
<evidence type="ECO:0000259" key="4">
    <source>
        <dbReference type="PROSITE" id="PS01031"/>
    </source>
</evidence>
<organism evidence="5 6">
    <name type="scientific">Carboxydothermus pertinax</name>
    <dbReference type="NCBI Taxonomy" id="870242"/>
    <lineage>
        <taxon>Bacteria</taxon>
        <taxon>Bacillati</taxon>
        <taxon>Bacillota</taxon>
        <taxon>Clostridia</taxon>
        <taxon>Thermoanaerobacterales</taxon>
        <taxon>Thermoanaerobacteraceae</taxon>
        <taxon>Carboxydothermus</taxon>
    </lineage>
</organism>
<evidence type="ECO:0000256" key="3">
    <source>
        <dbReference type="RuleBase" id="RU003616"/>
    </source>
</evidence>
<sequence length="138" mass="16006">MLMRRFDPFREVLDLNRLFAEAFAPISRGVSIPRVDILDEGDEILVKAELPGIEDKNQIELYVQNDHLIIKGQVKDEIEARNDKFYRKEIFTGSFERVVYLPVEVEPAKATAEYKNGILNIRLKKAQDNLRGFKVDIQ</sequence>
<dbReference type="Gene3D" id="2.60.40.790">
    <property type="match status" value="1"/>
</dbReference>
<dbReference type="GO" id="GO:0009408">
    <property type="term" value="P:response to heat"/>
    <property type="evidence" value="ECO:0007669"/>
    <property type="project" value="InterPro"/>
</dbReference>
<dbReference type="Proteomes" id="UP000187485">
    <property type="component" value="Unassembled WGS sequence"/>
</dbReference>
<evidence type="ECO:0000313" key="5">
    <source>
        <dbReference type="EMBL" id="GAV22726.1"/>
    </source>
</evidence>
<dbReference type="InterPro" id="IPR002068">
    <property type="entry name" value="A-crystallin/Hsp20_dom"/>
</dbReference>
<dbReference type="PANTHER" id="PTHR46733">
    <property type="entry name" value="26.5 KDA HEAT SHOCK PROTEIN, MITOCHONDRIAL"/>
    <property type="match status" value="1"/>
</dbReference>
<dbReference type="OrthoDB" id="9811615at2"/>
<reference evidence="6" key="1">
    <citation type="submission" date="2016-12" db="EMBL/GenBank/DDBJ databases">
        <title>Draft Genome Sequences od Carboxydothermus pertinax and islandicus, Hydrogenogenic Carboxydotrophic Bacteria.</title>
        <authorList>
            <person name="Fukuyama Y."/>
            <person name="Ohmae K."/>
            <person name="Yoneda Y."/>
            <person name="Yoshida T."/>
            <person name="Sako Y."/>
        </authorList>
    </citation>
    <scope>NUCLEOTIDE SEQUENCE [LARGE SCALE GENOMIC DNA]</scope>
    <source>
        <strain evidence="6">Ug1</strain>
    </source>
</reference>
<protein>
    <submittedName>
        <fullName evidence="5">Heat-shock protein</fullName>
    </submittedName>
</protein>
<dbReference type="SUPFAM" id="SSF49764">
    <property type="entry name" value="HSP20-like chaperones"/>
    <property type="match status" value="1"/>
</dbReference>
<dbReference type="EMBL" id="BDJK01000018">
    <property type="protein sequence ID" value="GAV22726.1"/>
    <property type="molecule type" value="Genomic_DNA"/>
</dbReference>
<dbReference type="InterPro" id="IPR008978">
    <property type="entry name" value="HSP20-like_chaperone"/>
</dbReference>
<comment type="similarity">
    <text evidence="2 3">Belongs to the small heat shock protein (HSP20) family.</text>
</comment>
<dbReference type="PROSITE" id="PS01031">
    <property type="entry name" value="SHSP"/>
    <property type="match status" value="1"/>
</dbReference>
<evidence type="ECO:0000313" key="6">
    <source>
        <dbReference type="Proteomes" id="UP000187485"/>
    </source>
</evidence>
<dbReference type="STRING" id="870242.cpu_12360"/>